<proteinExistence type="predicted"/>
<dbReference type="EMBL" id="FOBH01000008">
    <property type="protein sequence ID" value="SEL32356.1"/>
    <property type="molecule type" value="Genomic_DNA"/>
</dbReference>
<dbReference type="Proteomes" id="UP000198620">
    <property type="component" value="Unassembled WGS sequence"/>
</dbReference>
<sequence length="235" mass="26861">MPTRSIIVTDFTRFKNGQRVCIAGTDIVTGQCVRPWPYLAPAECERLQILPGTILTGTFNPIPHLTGPHQEDTSHIDLHGDGACTSDQFKWALEAGLFSSIERGFEINLAVDQKHIPLDHKLGRSIITIRIKPANIELEEDAYSPGRIKLHLTDGSGRNFRYLPITDLGFYRHAMTHQKAGDLESLNSFIYKQEEVYIRIGLSRNWDQRPGYWMQVNGIYTFPNYHREIRSLRIV</sequence>
<dbReference type="STRING" id="1233.SAMN05216387_108100"/>
<evidence type="ECO:0000313" key="2">
    <source>
        <dbReference type="Proteomes" id="UP000198620"/>
    </source>
</evidence>
<dbReference type="AlphaFoldDB" id="A0A1H7P9R1"/>
<accession>A0A1H7P9R1</accession>
<name>A0A1H7P9R1_9PROT</name>
<keyword evidence="2" id="KW-1185">Reference proteome</keyword>
<reference evidence="1 2" key="1">
    <citation type="submission" date="2016-10" db="EMBL/GenBank/DDBJ databases">
        <authorList>
            <person name="de Groot N.N."/>
        </authorList>
    </citation>
    <scope>NUCLEOTIDE SEQUENCE [LARGE SCALE GENOMIC DNA]</scope>
    <source>
        <strain evidence="1 2">Nv1</strain>
    </source>
</reference>
<gene>
    <name evidence="1" type="ORF">SAMN05216387_108100</name>
</gene>
<evidence type="ECO:0000313" key="1">
    <source>
        <dbReference type="EMBL" id="SEL32356.1"/>
    </source>
</evidence>
<organism evidence="1 2">
    <name type="scientific">Nitrosovibrio tenuis</name>
    <dbReference type="NCBI Taxonomy" id="1233"/>
    <lineage>
        <taxon>Bacteria</taxon>
        <taxon>Pseudomonadati</taxon>
        <taxon>Pseudomonadota</taxon>
        <taxon>Betaproteobacteria</taxon>
        <taxon>Nitrosomonadales</taxon>
        <taxon>Nitrosomonadaceae</taxon>
        <taxon>Nitrosovibrio</taxon>
    </lineage>
</organism>
<protein>
    <submittedName>
        <fullName evidence="1">Uncharacterized protein</fullName>
    </submittedName>
</protein>